<dbReference type="Pfam" id="PF03597">
    <property type="entry name" value="FixS"/>
    <property type="match status" value="1"/>
</dbReference>
<dbReference type="PANTHER" id="PTHR41532:SF1">
    <property type="entry name" value="FIXS PROTEIN"/>
    <property type="match status" value="1"/>
</dbReference>
<dbReference type="AlphaFoldDB" id="A0A1M6DAF0"/>
<evidence type="ECO:0000313" key="2">
    <source>
        <dbReference type="Proteomes" id="UP000184387"/>
    </source>
</evidence>
<accession>A0A1M6DAF0</accession>
<organism evidence="1 2">
    <name type="scientific">Muricoccus roseus</name>
    <dbReference type="NCBI Taxonomy" id="198092"/>
    <lineage>
        <taxon>Bacteria</taxon>
        <taxon>Pseudomonadati</taxon>
        <taxon>Pseudomonadota</taxon>
        <taxon>Alphaproteobacteria</taxon>
        <taxon>Acetobacterales</taxon>
        <taxon>Roseomonadaceae</taxon>
        <taxon>Muricoccus</taxon>
    </lineage>
</organism>
<dbReference type="OrthoDB" id="9802763at2"/>
<dbReference type="Proteomes" id="UP000184387">
    <property type="component" value="Unassembled WGS sequence"/>
</dbReference>
<dbReference type="EMBL" id="FQZF01000004">
    <property type="protein sequence ID" value="SHI70110.1"/>
    <property type="molecule type" value="Genomic_DNA"/>
</dbReference>
<proteinExistence type="predicted"/>
<gene>
    <name evidence="1" type="ORF">SAMN02745194_00872</name>
</gene>
<evidence type="ECO:0000313" key="1">
    <source>
        <dbReference type="EMBL" id="SHI70110.1"/>
    </source>
</evidence>
<dbReference type="STRING" id="198092.SAMN02745194_00872"/>
<dbReference type="PANTHER" id="PTHR41532">
    <property type="entry name" value="FIXS PROTEIN"/>
    <property type="match status" value="1"/>
</dbReference>
<sequence length="58" mass="6245">MTALALLVPLAFGLGVLALLFFGWTLKNGQYDDPDGAASRILFDEPRENPPCPPTASR</sequence>
<dbReference type="NCBIfam" id="TIGR00847">
    <property type="entry name" value="ccoS"/>
    <property type="match status" value="1"/>
</dbReference>
<name>A0A1M6DAF0_9PROT</name>
<dbReference type="InterPro" id="IPR004714">
    <property type="entry name" value="Cyt_oxidase_maturation_cbb3"/>
</dbReference>
<dbReference type="RefSeq" id="WP_073131857.1">
    <property type="nucleotide sequence ID" value="NZ_FQZF01000004.1"/>
</dbReference>
<reference evidence="1 2" key="1">
    <citation type="submission" date="2016-11" db="EMBL/GenBank/DDBJ databases">
        <authorList>
            <person name="Jaros S."/>
            <person name="Januszkiewicz K."/>
            <person name="Wedrychowicz H."/>
        </authorList>
    </citation>
    <scope>NUCLEOTIDE SEQUENCE [LARGE SCALE GENOMIC DNA]</scope>
    <source>
        <strain evidence="1 2">DSM 14916</strain>
    </source>
</reference>
<keyword evidence="2" id="KW-1185">Reference proteome</keyword>
<protein>
    <submittedName>
        <fullName evidence="1">Cytochrome oxidase maturation protein, cbb3-type</fullName>
    </submittedName>
</protein>